<evidence type="ECO:0000313" key="2">
    <source>
        <dbReference type="Proteomes" id="UP001156441"/>
    </source>
</evidence>
<keyword evidence="2" id="KW-1185">Reference proteome</keyword>
<proteinExistence type="predicted"/>
<comment type="caution">
    <text evidence="1">The sequence shown here is derived from an EMBL/GenBank/DDBJ whole genome shotgun (WGS) entry which is preliminary data.</text>
</comment>
<gene>
    <name evidence="1" type="ORF">JT362_32420</name>
</gene>
<evidence type="ECO:0000313" key="1">
    <source>
        <dbReference type="EMBL" id="MCT2587830.1"/>
    </source>
</evidence>
<sequence length="147" mass="16378">MTHALSPAARRWSIRGWIPDTDWKCTSTLDLAPSTEHVLVHLAGTSRMEVTIHRSGVEKLLTAARAGNACAIPAHHTIHGERLLCLRPEERPGEPLWTDATVPFRGRMVLYLILPDENTMILFDQEQLMSLAVVLAEILVEVTPVAR</sequence>
<dbReference type="Proteomes" id="UP001156441">
    <property type="component" value="Unassembled WGS sequence"/>
</dbReference>
<reference evidence="1 2" key="1">
    <citation type="submission" date="2021-02" db="EMBL/GenBank/DDBJ databases">
        <title>Actinophytocola xerophila sp. nov., isolated from soil of cotton cropping field.</title>
        <authorList>
            <person name="Huang R."/>
            <person name="Chen X."/>
            <person name="Ge X."/>
            <person name="Liu W."/>
        </authorList>
    </citation>
    <scope>NUCLEOTIDE SEQUENCE [LARGE SCALE GENOMIC DNA]</scope>
    <source>
        <strain evidence="1 2">S1-96</strain>
    </source>
</reference>
<organism evidence="1 2">
    <name type="scientific">Actinophytocola gossypii</name>
    <dbReference type="NCBI Taxonomy" id="2812003"/>
    <lineage>
        <taxon>Bacteria</taxon>
        <taxon>Bacillati</taxon>
        <taxon>Actinomycetota</taxon>
        <taxon>Actinomycetes</taxon>
        <taxon>Pseudonocardiales</taxon>
        <taxon>Pseudonocardiaceae</taxon>
    </lineage>
</organism>
<accession>A0ABT2JKC0</accession>
<dbReference type="EMBL" id="JAFFZE010000028">
    <property type="protein sequence ID" value="MCT2587830.1"/>
    <property type="molecule type" value="Genomic_DNA"/>
</dbReference>
<name>A0ABT2JKC0_9PSEU</name>
<dbReference type="RefSeq" id="WP_260195738.1">
    <property type="nucleotide sequence ID" value="NZ_JAFFZE010000028.1"/>
</dbReference>
<protein>
    <submittedName>
        <fullName evidence="1">Uncharacterized protein</fullName>
    </submittedName>
</protein>